<dbReference type="EMBL" id="CAFBLU010000009">
    <property type="protein sequence ID" value="CAB4870491.1"/>
    <property type="molecule type" value="Genomic_DNA"/>
</dbReference>
<dbReference type="InterPro" id="IPR002882">
    <property type="entry name" value="CofD"/>
</dbReference>
<organism evidence="3">
    <name type="scientific">freshwater metagenome</name>
    <dbReference type="NCBI Taxonomy" id="449393"/>
    <lineage>
        <taxon>unclassified sequences</taxon>
        <taxon>metagenomes</taxon>
        <taxon>ecological metagenomes</taxon>
    </lineage>
</organism>
<dbReference type="Gene3D" id="1.10.8.240">
    <property type="entry name" value="CofD-like domain"/>
    <property type="match status" value="1"/>
</dbReference>
<evidence type="ECO:0000256" key="2">
    <source>
        <dbReference type="ARBA" id="ARBA00022842"/>
    </source>
</evidence>
<dbReference type="SUPFAM" id="SSF142338">
    <property type="entry name" value="CofD-like"/>
    <property type="match status" value="1"/>
</dbReference>
<dbReference type="PANTHER" id="PTHR43007:SF1">
    <property type="entry name" value="2-PHOSPHO-L-LACTATE TRANSFERASE"/>
    <property type="match status" value="1"/>
</dbReference>
<proteinExistence type="inferred from homology"/>
<dbReference type="PANTHER" id="PTHR43007">
    <property type="entry name" value="2-PHOSPHO-L-LACTATE TRANSFERASE"/>
    <property type="match status" value="1"/>
</dbReference>
<dbReference type="HAMAP" id="MF_01257">
    <property type="entry name" value="CofD"/>
    <property type="match status" value="1"/>
</dbReference>
<protein>
    <submittedName>
        <fullName evidence="3">Unannotated protein</fullName>
    </submittedName>
</protein>
<dbReference type="NCBIfam" id="TIGR01819">
    <property type="entry name" value="F420_cofD"/>
    <property type="match status" value="1"/>
</dbReference>
<sequence>MSQDSTPTPDAPSSVVVLAGGTGGAKLASGFAGLPDVRLSVIANTGDDVTVYGARVCPDPDLIIFHLAGRINDRGWGLDGDTFHAMAQLGELDADNWFQLGDKDLAIGIDRAERLAAGQTLTQATAALAESFGVSAAVLPMCDEPVATHVVVGGVPRPFQEFMIVDQARGPVEAVVLEGITAAKPTAEVLSAIASADVIVIGPSNPAISIGPILAVPGMSQAIQTASAPVVAVSPLVHGSAIKGPTEEFLRAAGVEQSAAGIAQHYAALINGLVADQDVTATPTLLTDLLMDGEEGRRRLAAETLAFAMTLEVNGQ</sequence>
<keyword evidence="1" id="KW-0808">Transferase</keyword>
<dbReference type="GO" id="GO:0043743">
    <property type="term" value="F:LPPG:FO 2-phospho-L-lactate transferase activity"/>
    <property type="evidence" value="ECO:0007669"/>
    <property type="project" value="InterPro"/>
</dbReference>
<gene>
    <name evidence="3" type="ORF">UFOPK3444_00693</name>
</gene>
<dbReference type="InterPro" id="IPR010115">
    <property type="entry name" value="FbiA/CofD"/>
</dbReference>
<dbReference type="Pfam" id="PF01933">
    <property type="entry name" value="CofD"/>
    <property type="match status" value="1"/>
</dbReference>
<keyword evidence="2" id="KW-0460">Magnesium</keyword>
<evidence type="ECO:0000313" key="3">
    <source>
        <dbReference type="EMBL" id="CAB4870491.1"/>
    </source>
</evidence>
<accession>A0A6J7DJ61</accession>
<evidence type="ECO:0000256" key="1">
    <source>
        <dbReference type="ARBA" id="ARBA00022679"/>
    </source>
</evidence>
<dbReference type="InterPro" id="IPR038136">
    <property type="entry name" value="CofD-like_dom_sf"/>
</dbReference>
<dbReference type="AlphaFoldDB" id="A0A6J7DJ61"/>
<reference evidence="3" key="1">
    <citation type="submission" date="2020-05" db="EMBL/GenBank/DDBJ databases">
        <authorList>
            <person name="Chiriac C."/>
            <person name="Salcher M."/>
            <person name="Ghai R."/>
            <person name="Kavagutti S V."/>
        </authorList>
    </citation>
    <scope>NUCLEOTIDE SEQUENCE</scope>
</reference>
<dbReference type="Gene3D" id="3.40.50.10680">
    <property type="entry name" value="CofD-like domains"/>
    <property type="match status" value="1"/>
</dbReference>
<dbReference type="GO" id="GO:0000287">
    <property type="term" value="F:magnesium ion binding"/>
    <property type="evidence" value="ECO:0007669"/>
    <property type="project" value="InterPro"/>
</dbReference>
<name>A0A6J7DJ61_9ZZZZ</name>